<dbReference type="GeneID" id="102542238"/>
<dbReference type="InterPro" id="IPR039664">
    <property type="entry name" value="GRB/APBB1IP"/>
</dbReference>
<evidence type="ECO:0000256" key="8">
    <source>
        <dbReference type="ARBA" id="ARBA00040699"/>
    </source>
</evidence>
<organism evidence="13 14">
    <name type="scientific">Vicugna pacos</name>
    <name type="common">Alpaca</name>
    <name type="synonym">Lama pacos</name>
    <dbReference type="NCBI Taxonomy" id="30538"/>
    <lineage>
        <taxon>Eukaryota</taxon>
        <taxon>Metazoa</taxon>
        <taxon>Chordata</taxon>
        <taxon>Craniata</taxon>
        <taxon>Vertebrata</taxon>
        <taxon>Euteleostomi</taxon>
        <taxon>Mammalia</taxon>
        <taxon>Eutheria</taxon>
        <taxon>Laurasiatheria</taxon>
        <taxon>Artiodactyla</taxon>
        <taxon>Tylopoda</taxon>
        <taxon>Camelidae</taxon>
        <taxon>Vicugna</taxon>
    </lineage>
</organism>
<dbReference type="Gene3D" id="2.30.29.30">
    <property type="entry name" value="Pleckstrin-homology domain (PH domain)/Phosphotyrosine-binding domain (PTB)"/>
    <property type="match status" value="1"/>
</dbReference>
<dbReference type="RefSeq" id="XP_072811209.1">
    <property type="nucleotide sequence ID" value="XM_072955108.1"/>
</dbReference>
<comment type="subcellular location">
    <subcellularLocation>
        <location evidence="1">Cell membrane</location>
        <topology evidence="1">Peripheral membrane protein</topology>
    </subcellularLocation>
    <subcellularLocation>
        <location evidence="2">Cytoplasm</location>
        <location evidence="2">Cytoskeleton</location>
    </subcellularLocation>
</comment>
<feature type="region of interest" description="Disordered" evidence="10">
    <location>
        <begin position="486"/>
        <end position="649"/>
    </location>
</feature>
<gene>
    <name evidence="14" type="primary">APBB1IP</name>
</gene>
<evidence type="ECO:0000256" key="1">
    <source>
        <dbReference type="ARBA" id="ARBA00004202"/>
    </source>
</evidence>
<evidence type="ECO:0000256" key="3">
    <source>
        <dbReference type="ARBA" id="ARBA00022475"/>
    </source>
</evidence>
<dbReference type="InterPro" id="IPR000159">
    <property type="entry name" value="RA_dom"/>
</dbReference>
<dbReference type="CDD" id="cd01259">
    <property type="entry name" value="PH_APBB1IP"/>
    <property type="match status" value="1"/>
</dbReference>
<feature type="compositionally biased region" description="Low complexity" evidence="10">
    <location>
        <begin position="445"/>
        <end position="459"/>
    </location>
</feature>
<keyword evidence="6" id="KW-0206">Cytoskeleton</keyword>
<evidence type="ECO:0000313" key="13">
    <source>
        <dbReference type="Proteomes" id="UP001652581"/>
    </source>
</evidence>
<feature type="domain" description="PH" evidence="11">
    <location>
        <begin position="310"/>
        <end position="419"/>
    </location>
</feature>
<keyword evidence="3" id="KW-1003">Cell membrane</keyword>
<evidence type="ECO:0000259" key="12">
    <source>
        <dbReference type="PROSITE" id="PS50200"/>
    </source>
</evidence>
<dbReference type="CDD" id="cd16137">
    <property type="entry name" value="RA_MRL_RIAM"/>
    <property type="match status" value="1"/>
</dbReference>
<dbReference type="InterPro" id="IPR029071">
    <property type="entry name" value="Ubiquitin-like_domsf"/>
</dbReference>
<dbReference type="SUPFAM" id="SSF54236">
    <property type="entry name" value="Ubiquitin-like"/>
    <property type="match status" value="1"/>
</dbReference>
<dbReference type="PANTHER" id="PTHR11243">
    <property type="entry name" value="GROWTH FACTOR RECEPTOR-BOUND PROTEIN"/>
    <property type="match status" value="1"/>
</dbReference>
<dbReference type="SMART" id="SM00233">
    <property type="entry name" value="PH"/>
    <property type="match status" value="1"/>
</dbReference>
<evidence type="ECO:0000256" key="10">
    <source>
        <dbReference type="SAM" id="MobiDB-lite"/>
    </source>
</evidence>
<sequence>MGESNEDIDQMFSNLLGEMDLLTQSLGVDTLPPPEPKPPRTEFNYSVGFKDLNESLNALEDQDLDALMADLVADISEAEQRTVQAQKEASLNRPPSASLEVPGFSGAASLGYGANAAATSIGQYEDDLPPPPADPILDLPLPPPPPEPLSQEEAEAQAKADKIKLALEKLKEAKVKKLVVKVHMDDNSTKSLMVDERQLARDVLDNLFEKTHCDCNVDWCLYEIYPELQIERFFEDHENVIEVLSDWTRDTENKVLFLEKEEKYAVFKNPQNFYLGNKGKKENKETNEKMNAKNKESLLEESFCGTSIIVPELEGALYLKEDGKKSWKRRYFLLRASGIYYVPKGKTKTSRDLACFIQFENVNIYYGIQCKMKYKAPTDYCFVLKHPQIQKESQYIKYLCCDDARTLSQWVTGIRIAKYGKTLYDNYQRAMARAGLASRWTNLGTANAAPPAPPSTGTTQANGQIPQAAHPMSTVLGEAQRHVELPKDQKPAPGVPRAQPLPKSSLPPPPPVRGSSDVSGSPGMPPKAKGTADGFPALPNDLLPPPPPPPPLEDDELPPPPPDFDAPPDFVPPPPPSFVSNVGSPLPPPPPPPPTFIPESAEKPPIVVKRPPVPPKRQENPGPPSGGGGEQDFMSDLMKALQKKRGNMS</sequence>
<evidence type="ECO:0000256" key="7">
    <source>
        <dbReference type="ARBA" id="ARBA00038382"/>
    </source>
</evidence>
<evidence type="ECO:0000256" key="4">
    <source>
        <dbReference type="ARBA" id="ARBA00022490"/>
    </source>
</evidence>
<keyword evidence="4" id="KW-0963">Cytoplasm</keyword>
<dbReference type="PRINTS" id="PR01217">
    <property type="entry name" value="PRICHEXTENSN"/>
</dbReference>
<dbReference type="SMART" id="SM00314">
    <property type="entry name" value="RA"/>
    <property type="match status" value="1"/>
</dbReference>
<feature type="domain" description="Ras-associating" evidence="12">
    <location>
        <begin position="176"/>
        <end position="263"/>
    </location>
</feature>
<name>A0ABM5CRC5_VICPA</name>
<evidence type="ECO:0000313" key="14">
    <source>
        <dbReference type="RefSeq" id="XP_072811209.1"/>
    </source>
</evidence>
<feature type="region of interest" description="Disordered" evidence="10">
    <location>
        <begin position="122"/>
        <end position="154"/>
    </location>
</feature>
<evidence type="ECO:0000256" key="2">
    <source>
        <dbReference type="ARBA" id="ARBA00004245"/>
    </source>
</evidence>
<dbReference type="Gene3D" id="3.10.20.90">
    <property type="entry name" value="Phosphatidylinositol 3-kinase Catalytic Subunit, Chain A, domain 1"/>
    <property type="match status" value="1"/>
</dbReference>
<feature type="compositionally biased region" description="Low complexity" evidence="10">
    <location>
        <begin position="513"/>
        <end position="522"/>
    </location>
</feature>
<keyword evidence="5" id="KW-0472">Membrane</keyword>
<feature type="compositionally biased region" description="Pro residues" evidence="10">
    <location>
        <begin position="129"/>
        <end position="148"/>
    </location>
</feature>
<dbReference type="PROSITE" id="PS50003">
    <property type="entry name" value="PH_DOMAIN"/>
    <property type="match status" value="1"/>
</dbReference>
<dbReference type="PROSITE" id="PS50200">
    <property type="entry name" value="RA"/>
    <property type="match status" value="1"/>
</dbReference>
<protein>
    <recommendedName>
        <fullName evidence="8">Amyloid beta A4 precursor protein-binding family B member 1-interacting protein</fullName>
    </recommendedName>
    <alternativeName>
        <fullName evidence="9">APBB1-interacting protein 1</fullName>
    </alternativeName>
</protein>
<feature type="compositionally biased region" description="Pro residues" evidence="10">
    <location>
        <begin position="585"/>
        <end position="596"/>
    </location>
</feature>
<proteinExistence type="inferred from homology"/>
<dbReference type="InterPro" id="IPR011993">
    <property type="entry name" value="PH-like_dom_sf"/>
</dbReference>
<reference evidence="14" key="1">
    <citation type="submission" date="2025-08" db="UniProtKB">
        <authorList>
            <consortium name="RefSeq"/>
        </authorList>
    </citation>
    <scope>IDENTIFICATION</scope>
</reference>
<accession>A0ABM5CRC5</accession>
<comment type="similarity">
    <text evidence="7">Belongs to the MRL family.</text>
</comment>
<evidence type="ECO:0000256" key="6">
    <source>
        <dbReference type="ARBA" id="ARBA00023212"/>
    </source>
</evidence>
<keyword evidence="13" id="KW-1185">Reference proteome</keyword>
<evidence type="ECO:0000259" key="11">
    <source>
        <dbReference type="PROSITE" id="PS50003"/>
    </source>
</evidence>
<dbReference type="InterPro" id="IPR001849">
    <property type="entry name" value="PH_domain"/>
</dbReference>
<dbReference type="PANTHER" id="PTHR11243:SF14">
    <property type="entry name" value="AMYLOID BETA A4 PRECURSOR PROTEIN-BINDING FAMILY B MEMBER 1-INTERACTING PROTEIN"/>
    <property type="match status" value="1"/>
</dbReference>
<feature type="compositionally biased region" description="Pro residues" evidence="10">
    <location>
        <begin position="542"/>
        <end position="551"/>
    </location>
</feature>
<evidence type="ECO:0000256" key="5">
    <source>
        <dbReference type="ARBA" id="ARBA00023136"/>
    </source>
</evidence>
<dbReference type="InterPro" id="IPR039665">
    <property type="entry name" value="PH_APBB1IP"/>
</dbReference>
<dbReference type="Pfam" id="PF21989">
    <property type="entry name" value="RA_2"/>
    <property type="match status" value="1"/>
</dbReference>
<feature type="compositionally biased region" description="Pro residues" evidence="10">
    <location>
        <begin position="558"/>
        <end position="577"/>
    </location>
</feature>
<feature type="region of interest" description="Disordered" evidence="10">
    <location>
        <begin position="445"/>
        <end position="464"/>
    </location>
</feature>
<evidence type="ECO:0000256" key="9">
    <source>
        <dbReference type="ARBA" id="ARBA00042746"/>
    </source>
</evidence>
<dbReference type="Pfam" id="PF00169">
    <property type="entry name" value="PH"/>
    <property type="match status" value="1"/>
</dbReference>
<dbReference type="SUPFAM" id="SSF50729">
    <property type="entry name" value="PH domain-like"/>
    <property type="match status" value="1"/>
</dbReference>
<dbReference type="Proteomes" id="UP001652581">
    <property type="component" value="Chromosome 35"/>
</dbReference>